<gene>
    <name evidence="2" type="ORF">ACFSJU_14570</name>
</gene>
<keyword evidence="1" id="KW-0732">Signal</keyword>
<evidence type="ECO:0000313" key="2">
    <source>
        <dbReference type="EMBL" id="MFD2163631.1"/>
    </source>
</evidence>
<dbReference type="EMBL" id="JBHUHZ010000002">
    <property type="protein sequence ID" value="MFD2163631.1"/>
    <property type="molecule type" value="Genomic_DNA"/>
</dbReference>
<name>A0ABW4ZP52_9SPHI</name>
<evidence type="ECO:0000313" key="3">
    <source>
        <dbReference type="Proteomes" id="UP001597387"/>
    </source>
</evidence>
<comment type="caution">
    <text evidence="2">The sequence shown here is derived from an EMBL/GenBank/DDBJ whole genome shotgun (WGS) entry which is preliminary data.</text>
</comment>
<evidence type="ECO:0000256" key="1">
    <source>
        <dbReference type="SAM" id="SignalP"/>
    </source>
</evidence>
<keyword evidence="3" id="KW-1185">Reference proteome</keyword>
<proteinExistence type="predicted"/>
<feature type="signal peptide" evidence="1">
    <location>
        <begin position="1"/>
        <end position="21"/>
    </location>
</feature>
<feature type="chain" id="PRO_5046833677" evidence="1">
    <location>
        <begin position="22"/>
        <end position="136"/>
    </location>
</feature>
<organism evidence="2 3">
    <name type="scientific">Paradesertivirga mongoliensis</name>
    <dbReference type="NCBI Taxonomy" id="2100740"/>
    <lineage>
        <taxon>Bacteria</taxon>
        <taxon>Pseudomonadati</taxon>
        <taxon>Bacteroidota</taxon>
        <taxon>Sphingobacteriia</taxon>
        <taxon>Sphingobacteriales</taxon>
        <taxon>Sphingobacteriaceae</taxon>
        <taxon>Paradesertivirga</taxon>
    </lineage>
</organism>
<dbReference type="RefSeq" id="WP_255900560.1">
    <property type="nucleotide sequence ID" value="NZ_JAFMZO010000002.1"/>
</dbReference>
<dbReference type="Proteomes" id="UP001597387">
    <property type="component" value="Unassembled WGS sequence"/>
</dbReference>
<accession>A0ABW4ZP52</accession>
<protein>
    <submittedName>
        <fullName evidence="2">Uncharacterized protein</fullName>
    </submittedName>
</protein>
<sequence length="136" mass="15229">MKPFFLLIAVLSVFSVSKASAQVYIFAREDKADIVQVFNVEDGGTKILKQVSEKEGKWISLLETDTSGHGAIFCVANPEGENPKYFYSVGKANPADAIVEAREKAQEYSKGRSNLNVFIMRTFNNQNKYPLKRTTQ</sequence>
<reference evidence="3" key="1">
    <citation type="journal article" date="2019" name="Int. J. Syst. Evol. Microbiol.">
        <title>The Global Catalogue of Microorganisms (GCM) 10K type strain sequencing project: providing services to taxonomists for standard genome sequencing and annotation.</title>
        <authorList>
            <consortium name="The Broad Institute Genomics Platform"/>
            <consortium name="The Broad Institute Genome Sequencing Center for Infectious Disease"/>
            <person name="Wu L."/>
            <person name="Ma J."/>
        </authorList>
    </citation>
    <scope>NUCLEOTIDE SEQUENCE [LARGE SCALE GENOMIC DNA]</scope>
    <source>
        <strain evidence="3">KCTC 42217</strain>
    </source>
</reference>